<feature type="domain" description="Glycosyltransferase 2-like" evidence="2">
    <location>
        <begin position="431"/>
        <end position="570"/>
    </location>
</feature>
<reference evidence="4 5" key="1">
    <citation type="submission" date="2019-02" db="EMBL/GenBank/DDBJ databases">
        <title>Genome sequence of the sea-ice species Brumimicrobium glaciale.</title>
        <authorList>
            <person name="Bowman J.P."/>
        </authorList>
    </citation>
    <scope>NUCLEOTIDE SEQUENCE [LARGE SCALE GENOMIC DNA]</scope>
    <source>
        <strain evidence="4 5">IC156</strain>
    </source>
</reference>
<dbReference type="Pfam" id="PF00534">
    <property type="entry name" value="Glycos_transf_1"/>
    <property type="match status" value="1"/>
</dbReference>
<name>A0A4V1WFQ5_9FLAO</name>
<feature type="domain" description="Glycosyltransferase subfamily 4-like N-terminal" evidence="3">
    <location>
        <begin position="16"/>
        <end position="194"/>
    </location>
</feature>
<evidence type="ECO:0000313" key="5">
    <source>
        <dbReference type="Proteomes" id="UP000293952"/>
    </source>
</evidence>
<dbReference type="OrthoDB" id="597270at2"/>
<gene>
    <name evidence="4" type="ORF">ERX46_08605</name>
</gene>
<keyword evidence="5" id="KW-1185">Reference proteome</keyword>
<dbReference type="PANTHER" id="PTHR22916">
    <property type="entry name" value="GLYCOSYLTRANSFERASE"/>
    <property type="match status" value="1"/>
</dbReference>
<comment type="caution">
    <text evidence="4">The sequence shown here is derived from an EMBL/GenBank/DDBJ whole genome shotgun (WGS) entry which is preliminary data.</text>
</comment>
<dbReference type="GO" id="GO:0016758">
    <property type="term" value="F:hexosyltransferase activity"/>
    <property type="evidence" value="ECO:0007669"/>
    <property type="project" value="UniProtKB-ARBA"/>
</dbReference>
<organism evidence="4 5">
    <name type="scientific">Brumimicrobium glaciale</name>
    <dbReference type="NCBI Taxonomy" id="200475"/>
    <lineage>
        <taxon>Bacteria</taxon>
        <taxon>Pseudomonadati</taxon>
        <taxon>Bacteroidota</taxon>
        <taxon>Flavobacteriia</taxon>
        <taxon>Flavobacteriales</taxon>
        <taxon>Crocinitomicaceae</taxon>
        <taxon>Brumimicrobium</taxon>
    </lineage>
</organism>
<protein>
    <submittedName>
        <fullName evidence="4">Glycosyltransferase</fullName>
    </submittedName>
</protein>
<dbReference type="InterPro" id="IPR029044">
    <property type="entry name" value="Nucleotide-diphossugar_trans"/>
</dbReference>
<dbReference type="CDD" id="cd00761">
    <property type="entry name" value="Glyco_tranf_GTA_type"/>
    <property type="match status" value="1"/>
</dbReference>
<dbReference type="SUPFAM" id="SSF53448">
    <property type="entry name" value="Nucleotide-diphospho-sugar transferases"/>
    <property type="match status" value="1"/>
</dbReference>
<evidence type="ECO:0000259" key="1">
    <source>
        <dbReference type="Pfam" id="PF00534"/>
    </source>
</evidence>
<sequence length="717" mass="82849">MKYWLITTEFPPIHGGGISTYCWHTAKMFSEKKHEVTVFVNDYSVNKVSKEKVEENITLIRFNPNQVKIGSALGHDARLGLEFANIVELEMQQSGVPDILETQDYLGIGYYILQKKALFYPLFKALKVVLTMHAPSFLYLDYNQVPYYNFPEYWTGEFEKASIRMADLVLSPSQYLIDQLDSRMNLKEKNPIRVFNPYRNNWSSGEIPTYDEGDLVFFGKLTPQKGCLEMLSYLKEMWDNGFNKPLTIIGGGLHFFYPFQEDMIDYVKKRYSTYIKKDLIKFEGNMPPEKLKERLKKAHVIITPSIVDNLPYAVLESMALGKIILASENGGHTEIINHDKNGFIFQHGLNGDFTKTLEKILQLPKEQVQEIGVQAQNAIEVNTNYETVYIEKLELLSELMSNDKQEDSFYFIETVQRSQHNQELFENSKMSIVIPYYNLGEFIMDTIHSLKKITVEDVEIIIVNDGSTDPNSIKVLEKLKEDKSITIYNKPNQGLSLARNFGAKKSTGDYLAFLDADDTVSPEYYERAIEVLKHYNNVSFIGCWAQYFGESTDIWPTFNPEPPYLLTHNMINSSALVYKKEDFLSFGQNDPNLVYGMEDYDSVISMVKNGARGLSFPELWWQYRIRKNSMAQSFTKNKELYLYRKISEKHKDLFGRYGTEISNLLNHNGTGIHFNNPTWPLNLSKGSKLSSLRLAQIVKKNPTMRFLAKKIYNKLNK</sequence>
<evidence type="ECO:0000259" key="3">
    <source>
        <dbReference type="Pfam" id="PF13439"/>
    </source>
</evidence>
<dbReference type="SUPFAM" id="SSF53756">
    <property type="entry name" value="UDP-Glycosyltransferase/glycogen phosphorylase"/>
    <property type="match status" value="1"/>
</dbReference>
<accession>A0A4V1WFQ5</accession>
<dbReference type="Pfam" id="PF00535">
    <property type="entry name" value="Glycos_transf_2"/>
    <property type="match status" value="1"/>
</dbReference>
<evidence type="ECO:0000259" key="2">
    <source>
        <dbReference type="Pfam" id="PF00535"/>
    </source>
</evidence>
<dbReference type="Proteomes" id="UP000293952">
    <property type="component" value="Unassembled WGS sequence"/>
</dbReference>
<dbReference type="InterPro" id="IPR001296">
    <property type="entry name" value="Glyco_trans_1"/>
</dbReference>
<dbReference type="CDD" id="cd03801">
    <property type="entry name" value="GT4_PimA-like"/>
    <property type="match status" value="1"/>
</dbReference>
<dbReference type="EMBL" id="SETE01000003">
    <property type="protein sequence ID" value="RYM34016.1"/>
    <property type="molecule type" value="Genomic_DNA"/>
</dbReference>
<dbReference type="RefSeq" id="WP_130093457.1">
    <property type="nucleotide sequence ID" value="NZ_SETE01000003.1"/>
</dbReference>
<dbReference type="Pfam" id="PF13439">
    <property type="entry name" value="Glyco_transf_4"/>
    <property type="match status" value="1"/>
</dbReference>
<evidence type="ECO:0000313" key="4">
    <source>
        <dbReference type="EMBL" id="RYM34016.1"/>
    </source>
</evidence>
<feature type="domain" description="Glycosyl transferase family 1" evidence="1">
    <location>
        <begin position="213"/>
        <end position="369"/>
    </location>
</feature>
<dbReference type="AlphaFoldDB" id="A0A4V1WFQ5"/>
<dbReference type="Gene3D" id="3.90.550.10">
    <property type="entry name" value="Spore Coat Polysaccharide Biosynthesis Protein SpsA, Chain A"/>
    <property type="match status" value="1"/>
</dbReference>
<keyword evidence="4" id="KW-0808">Transferase</keyword>
<proteinExistence type="predicted"/>
<dbReference type="InterPro" id="IPR028098">
    <property type="entry name" value="Glyco_trans_4-like_N"/>
</dbReference>
<dbReference type="InterPro" id="IPR001173">
    <property type="entry name" value="Glyco_trans_2-like"/>
</dbReference>
<dbReference type="Gene3D" id="3.40.50.2000">
    <property type="entry name" value="Glycogen Phosphorylase B"/>
    <property type="match status" value="2"/>
</dbReference>